<feature type="compositionally biased region" description="Acidic residues" evidence="3">
    <location>
        <begin position="20"/>
        <end position="46"/>
    </location>
</feature>
<dbReference type="PANTHER" id="PTHR32083">
    <property type="entry name" value="CILIA AND FLAGELLA-ASSOCIATED PROTEIN 58-RELATED"/>
    <property type="match status" value="1"/>
</dbReference>
<organism evidence="5">
    <name type="scientific">Arion vulgaris</name>
    <dbReference type="NCBI Taxonomy" id="1028688"/>
    <lineage>
        <taxon>Eukaryota</taxon>
        <taxon>Metazoa</taxon>
        <taxon>Spiralia</taxon>
        <taxon>Lophotrochozoa</taxon>
        <taxon>Mollusca</taxon>
        <taxon>Gastropoda</taxon>
        <taxon>Heterobranchia</taxon>
        <taxon>Euthyneura</taxon>
        <taxon>Panpulmonata</taxon>
        <taxon>Eupulmonata</taxon>
        <taxon>Stylommatophora</taxon>
        <taxon>Helicina</taxon>
        <taxon>Arionoidea</taxon>
        <taxon>Arionidae</taxon>
        <taxon>Arion</taxon>
    </lineage>
</organism>
<keyword evidence="1 2" id="KW-0175">Coiled coil</keyword>
<accession>A0A0B6Y001</accession>
<feature type="coiled-coil region" evidence="2">
    <location>
        <begin position="641"/>
        <end position="686"/>
    </location>
</feature>
<proteinExistence type="predicted"/>
<dbReference type="EMBL" id="HACG01001995">
    <property type="protein sequence ID" value="CEK48860.1"/>
    <property type="molecule type" value="Transcribed_RNA"/>
</dbReference>
<dbReference type="Pfam" id="PF21771">
    <property type="entry name" value="CFAP58_CC"/>
    <property type="match status" value="1"/>
</dbReference>
<feature type="domain" description="Cilia- and flagella-associated protein 58 central coiled coil" evidence="4">
    <location>
        <begin position="539"/>
        <end position="747"/>
    </location>
</feature>
<evidence type="ECO:0000313" key="5">
    <source>
        <dbReference type="EMBL" id="CEK48860.1"/>
    </source>
</evidence>
<feature type="compositionally biased region" description="Acidic residues" evidence="3">
    <location>
        <begin position="54"/>
        <end position="64"/>
    </location>
</feature>
<feature type="region of interest" description="Disordered" evidence="3">
    <location>
        <begin position="985"/>
        <end position="1007"/>
    </location>
</feature>
<feature type="coiled-coil region" evidence="2">
    <location>
        <begin position="729"/>
        <end position="787"/>
    </location>
</feature>
<evidence type="ECO:0000256" key="1">
    <source>
        <dbReference type="ARBA" id="ARBA00023054"/>
    </source>
</evidence>
<feature type="compositionally biased region" description="Basic and acidic residues" evidence="3">
    <location>
        <begin position="1"/>
        <end position="19"/>
    </location>
</feature>
<name>A0A0B6Y001_9EUPU</name>
<feature type="region of interest" description="Disordered" evidence="3">
    <location>
        <begin position="1"/>
        <end position="64"/>
    </location>
</feature>
<protein>
    <recommendedName>
        <fullName evidence="4">Cilia- and flagella-associated protein 58 central coiled coil domain-containing protein</fullName>
    </recommendedName>
</protein>
<feature type="coiled-coil region" evidence="2">
    <location>
        <begin position="225"/>
        <end position="378"/>
    </location>
</feature>
<sequence>MSDHTSDDVSKSEREKTMENEMEEMEDKTEWDEDKSDGDKSEEEDLWEAKLTDDEKEEEENIEDNDLYSKFISDVEENVPVISALPPRVAKQENQLEVSSSPAFQSLDMLFQEGKLTGTKVAILKAKYTELHEALKRTRDREAKLLQDAKDFANKLDSQSVELEKADNFPENSNTEVSKMREQLLKHNNELAQTEERQYQFEYKIECLQEEKKIIEREHSRLPKQGEVEKRIKELQTSIEEMRREIVQRQVEAKTLIEDLESTQRQTANDQKAYEKITDELEQLKAQLVQINTLPGQMAKKSDKIYRKKNALTAELEALTTEYQEYLETAKTLESQRQTFEEEKLIADTELENGKAKLNDSERQLDTLLKDLELVKEREITLLGDRTNLDLNFRHLQMEKKTHHDILARKVREKDRDSRLLKKVKLQLKMAEDNLEQTKFIYEKVKSQVNALPKDDGSMVKKREELRKEVEQAKRSLAQQNSLTAVEHVKLEASAAEEQHLLFEQSDLRIEVVELSRLAAIKADEREQKARDFIRAEMKYHRAVEDVKTKKLQILDHQKNFQEMQLKLKEFAKLYDLIKNERNKCVNLIQTSTQKSAEMKEKIKILLNEIEIIRTSVIQKDKDFQKHRLRRMNAIVMRDSLRNEMAKQLQLEGEMKEKREQQKMDMAKLNLMINQGEEQMVKLRKRYEENVQHRNDRGIKLIERNEEVCVFYEKVNVQDQMIRNGNVELTSKEEEIRFLQLRLQEEGRAVQLLLKSMPNKINTEKELVNLQIQLQQCQDLVVELEKNLEDPFDETRVRHLMGKDPTPLEIQTKVEELESRLTEREEQLLEKDLILDQDERLVGRVKKKAEAGKDDTLTLAKSVNSVQVKIKEITRKMMSVVSELSMNQAHAMKLQQEVKEKEAELEECYLMMEKGEPPSQEIDLEWQRMFWGAQKRMEDTEAKILMEQEDAQYKTAGGIYTTAEPRPNAYIPTDENDLPIPRPYGSHAPFKPSETGSSMRHIRKPVPKAIEI</sequence>
<evidence type="ECO:0000256" key="3">
    <source>
        <dbReference type="SAM" id="MobiDB-lite"/>
    </source>
</evidence>
<evidence type="ECO:0000259" key="4">
    <source>
        <dbReference type="Pfam" id="PF21771"/>
    </source>
</evidence>
<evidence type="ECO:0000256" key="2">
    <source>
        <dbReference type="SAM" id="Coils"/>
    </source>
</evidence>
<dbReference type="PANTHER" id="PTHR32083:SF34">
    <property type="entry name" value="COILED-COIL DOMAIN-CONTAINING PROTEIN 146"/>
    <property type="match status" value="1"/>
</dbReference>
<dbReference type="InterPro" id="IPR049270">
    <property type="entry name" value="CFAP58_CC"/>
</dbReference>
<dbReference type="GO" id="GO:0005856">
    <property type="term" value="C:cytoskeleton"/>
    <property type="evidence" value="ECO:0007669"/>
    <property type="project" value="TreeGrafter"/>
</dbReference>
<feature type="coiled-coil region" evidence="2">
    <location>
        <begin position="884"/>
        <end position="911"/>
    </location>
</feature>
<dbReference type="AlphaFoldDB" id="A0A0B6Y001"/>
<gene>
    <name evidence="5" type="primary">ORF5410</name>
</gene>
<reference evidence="5" key="1">
    <citation type="submission" date="2014-12" db="EMBL/GenBank/DDBJ databases">
        <title>Insight into the proteome of Arion vulgaris.</title>
        <authorList>
            <person name="Aradska J."/>
            <person name="Bulat T."/>
            <person name="Smidak R."/>
            <person name="Sarate P."/>
            <person name="Gangsoo J."/>
            <person name="Sialana F."/>
            <person name="Bilban M."/>
            <person name="Lubec G."/>
        </authorList>
    </citation>
    <scope>NUCLEOTIDE SEQUENCE</scope>
    <source>
        <tissue evidence="5">Skin</tissue>
    </source>
</reference>